<sequence length="67" mass="7334">MESQYIARYISRSSRGGIEKPVDARAPVVQELCSSSCESFVTEITCKRAPPTGWGGRSGQAQWLASR</sequence>
<evidence type="ECO:0000313" key="2">
    <source>
        <dbReference type="Proteomes" id="UP000789524"/>
    </source>
</evidence>
<gene>
    <name evidence="1" type="ORF">DCHRY22_LOCUS2844</name>
</gene>
<dbReference type="AlphaFoldDB" id="A0A8J2QEY5"/>
<protein>
    <submittedName>
        <fullName evidence="1">(African queen) hypothetical protein</fullName>
    </submittedName>
</protein>
<dbReference type="Proteomes" id="UP000789524">
    <property type="component" value="Unassembled WGS sequence"/>
</dbReference>
<organism evidence="1 2">
    <name type="scientific">Danaus chrysippus</name>
    <name type="common">African queen</name>
    <dbReference type="NCBI Taxonomy" id="151541"/>
    <lineage>
        <taxon>Eukaryota</taxon>
        <taxon>Metazoa</taxon>
        <taxon>Ecdysozoa</taxon>
        <taxon>Arthropoda</taxon>
        <taxon>Hexapoda</taxon>
        <taxon>Insecta</taxon>
        <taxon>Pterygota</taxon>
        <taxon>Neoptera</taxon>
        <taxon>Endopterygota</taxon>
        <taxon>Lepidoptera</taxon>
        <taxon>Glossata</taxon>
        <taxon>Ditrysia</taxon>
        <taxon>Papilionoidea</taxon>
        <taxon>Nymphalidae</taxon>
        <taxon>Danainae</taxon>
        <taxon>Danaini</taxon>
        <taxon>Danaina</taxon>
        <taxon>Danaus</taxon>
        <taxon>Anosia</taxon>
    </lineage>
</organism>
<evidence type="ECO:0000313" key="1">
    <source>
        <dbReference type="EMBL" id="CAG9561311.1"/>
    </source>
</evidence>
<keyword evidence="2" id="KW-1185">Reference proteome</keyword>
<comment type="caution">
    <text evidence="1">The sequence shown here is derived from an EMBL/GenBank/DDBJ whole genome shotgun (WGS) entry which is preliminary data.</text>
</comment>
<name>A0A8J2QEY5_9NEOP</name>
<proteinExistence type="predicted"/>
<dbReference type="EMBL" id="CAKASE010000046">
    <property type="protein sequence ID" value="CAG9561311.1"/>
    <property type="molecule type" value="Genomic_DNA"/>
</dbReference>
<accession>A0A8J2QEY5</accession>
<reference evidence="1" key="1">
    <citation type="submission" date="2021-09" db="EMBL/GenBank/DDBJ databases">
        <authorList>
            <person name="Martin H S."/>
        </authorList>
    </citation>
    <scope>NUCLEOTIDE SEQUENCE</scope>
</reference>